<evidence type="ECO:0000256" key="2">
    <source>
        <dbReference type="ARBA" id="ARBA00004286"/>
    </source>
</evidence>
<keyword evidence="11" id="KW-0539">Nucleus</keyword>
<keyword evidence="10" id="KW-0234">DNA repair</keyword>
<evidence type="ECO:0000313" key="21">
    <source>
        <dbReference type="RefSeq" id="XP_055901291.1"/>
    </source>
</evidence>
<dbReference type="Proteomes" id="UP001165740">
    <property type="component" value="Chromosome 1"/>
</dbReference>
<dbReference type="CDD" id="cd16926">
    <property type="entry name" value="HATPase_MutL-MLH-PMS-like"/>
    <property type="match status" value="1"/>
</dbReference>
<dbReference type="Pfam" id="PF13589">
    <property type="entry name" value="HATPase_c_3"/>
    <property type="match status" value="1"/>
</dbReference>
<evidence type="ECO:0000256" key="8">
    <source>
        <dbReference type="ARBA" id="ARBA00022840"/>
    </source>
</evidence>
<dbReference type="PROSITE" id="PS00058">
    <property type="entry name" value="DNA_MISMATCH_REPAIR_1"/>
    <property type="match status" value="1"/>
</dbReference>
<dbReference type="GO" id="GO:0140664">
    <property type="term" value="F:ATP-dependent DNA damage sensor activity"/>
    <property type="evidence" value="ECO:0007669"/>
    <property type="project" value="InterPro"/>
</dbReference>
<dbReference type="Pfam" id="PF16413">
    <property type="entry name" value="Mlh1_C"/>
    <property type="match status" value="1"/>
</dbReference>
<dbReference type="InterPro" id="IPR014721">
    <property type="entry name" value="Ribsml_uS5_D2-typ_fold_subgr"/>
</dbReference>
<dbReference type="OrthoDB" id="10263226at2759"/>
<dbReference type="RefSeq" id="XP_055901291.1">
    <property type="nucleotide sequence ID" value="XM_056045316.1"/>
</dbReference>
<keyword evidence="4" id="KW-0158">Chromosome</keyword>
<evidence type="ECO:0000256" key="3">
    <source>
        <dbReference type="ARBA" id="ARBA00006082"/>
    </source>
</evidence>
<evidence type="ECO:0000256" key="6">
    <source>
        <dbReference type="ARBA" id="ARBA00022741"/>
    </source>
</evidence>
<keyword evidence="9" id="KW-0007">Acetylation</keyword>
<dbReference type="FunFam" id="3.30.230.10:FF:000014">
    <property type="entry name" value="DNA mismatch repair protein Mlh1"/>
    <property type="match status" value="1"/>
</dbReference>
<keyword evidence="7" id="KW-0227">DNA damage</keyword>
<dbReference type="PANTHER" id="PTHR10073:SF12">
    <property type="entry name" value="DNA MISMATCH REPAIR PROTEIN MLH1"/>
    <property type="match status" value="1"/>
</dbReference>
<evidence type="ECO:0000256" key="13">
    <source>
        <dbReference type="ARBA" id="ARBA00071080"/>
    </source>
</evidence>
<dbReference type="InterPro" id="IPR036890">
    <property type="entry name" value="HATPase_C_sf"/>
</dbReference>
<accession>A0A9W3BP34</accession>
<organism evidence="18 19">
    <name type="scientific">Biomphalaria glabrata</name>
    <name type="common">Bloodfluke planorb</name>
    <name type="synonym">Freshwater snail</name>
    <dbReference type="NCBI Taxonomy" id="6526"/>
    <lineage>
        <taxon>Eukaryota</taxon>
        <taxon>Metazoa</taxon>
        <taxon>Spiralia</taxon>
        <taxon>Lophotrochozoa</taxon>
        <taxon>Mollusca</taxon>
        <taxon>Gastropoda</taxon>
        <taxon>Heterobranchia</taxon>
        <taxon>Euthyneura</taxon>
        <taxon>Panpulmonata</taxon>
        <taxon>Hygrophila</taxon>
        <taxon>Lymnaeoidea</taxon>
        <taxon>Planorbidae</taxon>
        <taxon>Biomphalaria</taxon>
    </lineage>
</organism>
<dbReference type="GO" id="GO:0030983">
    <property type="term" value="F:mismatched DNA binding"/>
    <property type="evidence" value="ECO:0007669"/>
    <property type="project" value="InterPro"/>
</dbReference>
<dbReference type="InterPro" id="IPR013507">
    <property type="entry name" value="DNA_mismatch_S5_2-like"/>
</dbReference>
<feature type="compositionally biased region" description="Basic and acidic residues" evidence="16">
    <location>
        <begin position="403"/>
        <end position="415"/>
    </location>
</feature>
<keyword evidence="12" id="KW-0131">Cell cycle</keyword>
<dbReference type="GO" id="GO:0005694">
    <property type="term" value="C:chromosome"/>
    <property type="evidence" value="ECO:0007669"/>
    <property type="project" value="UniProtKB-SubCell"/>
</dbReference>
<dbReference type="Gene3D" id="3.30.565.10">
    <property type="entry name" value="Histidine kinase-like ATPase, C-terminal domain"/>
    <property type="match status" value="1"/>
</dbReference>
<keyword evidence="8" id="KW-0067">ATP-binding</keyword>
<evidence type="ECO:0000256" key="10">
    <source>
        <dbReference type="ARBA" id="ARBA00023204"/>
    </source>
</evidence>
<evidence type="ECO:0000256" key="15">
    <source>
        <dbReference type="ARBA" id="ARBA00082865"/>
    </source>
</evidence>
<dbReference type="AlphaFoldDB" id="A0A9W3BP34"/>
<evidence type="ECO:0000256" key="5">
    <source>
        <dbReference type="ARBA" id="ARBA00022553"/>
    </source>
</evidence>
<sequence>MASDVAPVIKRLDEVVVNRIAAGEVIQRPANALKEMIENSLDAGASNIQVVIKQGGLKMLQIQDNGCGIRKEDMDIVCERFTTSKLQQFEDLNSISTYGFRGEALASISHVAHVTITTRTVSSKCAYRGVYLDGKLKESVKPCAGNVGTQITIEDLFYNISTRRKALRSPAEEYAKVVDVVSKYAIHNCQVGFTLKKQGESMADVRTPPNSSYVDNIRAIYGVTVSRELLEVKHEDKKLGFKMLTFISNANYSVKKSTCLFFINNRLVESTALKKALETVYQAYLPKGAHPFVYLSLDITPQNVDVNVHPTKHEVHFLHEDSIIAAIQAEIEAKLLGSNTSRTFFTQAMLPLQATDDSIVKQDTTEGTKIIRAQETVRTDSREQKLDVFLEPRGHRHGSGPENTEHAKSDEDSQTKMKKREIKLSSVLQLRQEIKDNKSESIREILKNFSFVGCVNQSHALIQHNTRLYLANTTTLSKYLFYQIMIQDFGNFGIFRLSVPASIKELILLALDNPLSGWSPADGPKEDMADYVVTFLTSKAEMLQDYFSMEIENGNLMTLPMLLESYVPCLTELPLYMLHLATEVNWDSEIECFKSFCEQTAYFYAFKKSSVESSDENDSKGFGVNSCYTLKENDSDDESLPKNAWKWSVEHVIYPAMRQMLLPPKCTEQDRSFIQLANLPDLYKVFERC</sequence>
<keyword evidence="6" id="KW-0547">Nucleotide-binding</keyword>
<evidence type="ECO:0000256" key="9">
    <source>
        <dbReference type="ARBA" id="ARBA00022990"/>
    </source>
</evidence>
<proteinExistence type="inferred from homology"/>
<dbReference type="InterPro" id="IPR032189">
    <property type="entry name" value="Mlh1_C"/>
</dbReference>
<dbReference type="SMART" id="SM01340">
    <property type="entry name" value="DNA_mis_repair"/>
    <property type="match status" value="1"/>
</dbReference>
<keyword evidence="18" id="KW-1185">Reference proteome</keyword>
<evidence type="ECO:0000256" key="4">
    <source>
        <dbReference type="ARBA" id="ARBA00022454"/>
    </source>
</evidence>
<dbReference type="OMA" id="ANYHVKK"/>
<dbReference type="SUPFAM" id="SSF54211">
    <property type="entry name" value="Ribosomal protein S5 domain 2-like"/>
    <property type="match status" value="1"/>
</dbReference>
<dbReference type="Pfam" id="PF01119">
    <property type="entry name" value="DNA_mis_repair"/>
    <property type="match status" value="1"/>
</dbReference>
<dbReference type="GO" id="GO:0031981">
    <property type="term" value="C:nuclear lumen"/>
    <property type="evidence" value="ECO:0007669"/>
    <property type="project" value="UniProtKB-ARBA"/>
</dbReference>
<dbReference type="PANTHER" id="PTHR10073">
    <property type="entry name" value="DNA MISMATCH REPAIR PROTEIN MLH, PMS, MUTL"/>
    <property type="match status" value="1"/>
</dbReference>
<dbReference type="GO" id="GO:0006298">
    <property type="term" value="P:mismatch repair"/>
    <property type="evidence" value="ECO:0007669"/>
    <property type="project" value="InterPro"/>
</dbReference>
<evidence type="ECO:0000256" key="11">
    <source>
        <dbReference type="ARBA" id="ARBA00023242"/>
    </source>
</evidence>
<dbReference type="RefSeq" id="XP_055901281.1">
    <property type="nucleotide sequence ID" value="XM_056045306.1"/>
</dbReference>
<comment type="similarity">
    <text evidence="3">Belongs to the DNA mismatch repair MutL/HexB family.</text>
</comment>
<dbReference type="NCBIfam" id="TIGR00585">
    <property type="entry name" value="mutl"/>
    <property type="match status" value="1"/>
</dbReference>
<dbReference type="SUPFAM" id="SSF55874">
    <property type="entry name" value="ATPase domain of HSP90 chaperone/DNA topoisomerase II/histidine kinase"/>
    <property type="match status" value="1"/>
</dbReference>
<feature type="region of interest" description="Disordered" evidence="16">
    <location>
        <begin position="392"/>
        <end position="417"/>
    </location>
</feature>
<keyword evidence="5" id="KW-0597">Phosphoprotein</keyword>
<reference evidence="19 20" key="1">
    <citation type="submission" date="2025-04" db="UniProtKB">
        <authorList>
            <consortium name="RefSeq"/>
        </authorList>
    </citation>
    <scope>IDENTIFICATION</scope>
</reference>
<dbReference type="GO" id="GO:0032389">
    <property type="term" value="C:MutLalpha complex"/>
    <property type="evidence" value="ECO:0007669"/>
    <property type="project" value="TreeGrafter"/>
</dbReference>
<dbReference type="GO" id="GO:0005524">
    <property type="term" value="F:ATP binding"/>
    <property type="evidence" value="ECO:0007669"/>
    <property type="project" value="UniProtKB-KW"/>
</dbReference>
<evidence type="ECO:0000256" key="12">
    <source>
        <dbReference type="ARBA" id="ARBA00023306"/>
    </source>
</evidence>
<dbReference type="InterPro" id="IPR002099">
    <property type="entry name" value="MutL/Mlh/PMS"/>
</dbReference>
<evidence type="ECO:0000256" key="16">
    <source>
        <dbReference type="SAM" id="MobiDB-lite"/>
    </source>
</evidence>
<feature type="domain" description="DNA mismatch repair protein S5" evidence="17">
    <location>
        <begin position="217"/>
        <end position="336"/>
    </location>
</feature>
<dbReference type="RefSeq" id="XP_055901287.1">
    <property type="nucleotide sequence ID" value="XM_056045312.1"/>
</dbReference>
<dbReference type="FunFam" id="3.30.565.10:FF:000034">
    <property type="entry name" value="DNA mismatch repair protein mlh1, putative"/>
    <property type="match status" value="1"/>
</dbReference>
<evidence type="ECO:0000313" key="20">
    <source>
        <dbReference type="RefSeq" id="XP_055901287.1"/>
    </source>
</evidence>
<comment type="subcellular location">
    <subcellularLocation>
        <location evidence="2">Chromosome</location>
    </subcellularLocation>
    <subcellularLocation>
        <location evidence="1">Nucleus</location>
    </subcellularLocation>
</comment>
<name>A0A9W3BP34_BIOGL</name>
<evidence type="ECO:0000259" key="17">
    <source>
        <dbReference type="SMART" id="SM01340"/>
    </source>
</evidence>
<gene>
    <name evidence="19 20 21" type="primary">LOC106052286</name>
</gene>
<dbReference type="InterPro" id="IPR014762">
    <property type="entry name" value="DNA_mismatch_repair_CS"/>
</dbReference>
<dbReference type="CDD" id="cd03483">
    <property type="entry name" value="MutL_Trans_MLH1"/>
    <property type="match status" value="1"/>
</dbReference>
<dbReference type="InterPro" id="IPR038973">
    <property type="entry name" value="MutL/Mlh/Pms-like"/>
</dbReference>
<dbReference type="Gene3D" id="3.30.230.10">
    <property type="match status" value="1"/>
</dbReference>
<evidence type="ECO:0000313" key="19">
    <source>
        <dbReference type="RefSeq" id="XP_055901281.1"/>
    </source>
</evidence>
<dbReference type="GO" id="GO:0016887">
    <property type="term" value="F:ATP hydrolysis activity"/>
    <property type="evidence" value="ECO:0007669"/>
    <property type="project" value="InterPro"/>
</dbReference>
<evidence type="ECO:0000256" key="14">
    <source>
        <dbReference type="ARBA" id="ARBA00072852"/>
    </source>
</evidence>
<evidence type="ECO:0000256" key="7">
    <source>
        <dbReference type="ARBA" id="ARBA00022763"/>
    </source>
</evidence>
<evidence type="ECO:0000256" key="1">
    <source>
        <dbReference type="ARBA" id="ARBA00004123"/>
    </source>
</evidence>
<evidence type="ECO:0000313" key="18">
    <source>
        <dbReference type="Proteomes" id="UP001165740"/>
    </source>
</evidence>
<protein>
    <recommendedName>
        <fullName evidence="14">DNA mismatch repair protein MLH1</fullName>
    </recommendedName>
    <alternativeName>
        <fullName evidence="13">DNA mismatch repair protein Mlh1</fullName>
    </alternativeName>
    <alternativeName>
        <fullName evidence="15">MutL protein homolog 1</fullName>
    </alternativeName>
</protein>
<dbReference type="GeneID" id="106052286"/>
<dbReference type="InterPro" id="IPR020568">
    <property type="entry name" value="Ribosomal_Su5_D2-typ_SF"/>
</dbReference>